<dbReference type="InterPro" id="IPR009351">
    <property type="entry name" value="AlkZ-like"/>
</dbReference>
<reference evidence="1 2" key="1">
    <citation type="submission" date="2020-01" db="EMBL/GenBank/DDBJ databases">
        <authorList>
            <person name="Kim M.K."/>
        </authorList>
    </citation>
    <scope>NUCLEOTIDE SEQUENCE [LARGE SCALE GENOMIC DNA]</scope>
    <source>
        <strain evidence="1 2">172606-1</strain>
    </source>
</reference>
<dbReference type="Pfam" id="PF06224">
    <property type="entry name" value="AlkZ-like"/>
    <property type="match status" value="1"/>
</dbReference>
<keyword evidence="1" id="KW-0238">DNA-binding</keyword>
<evidence type="ECO:0000313" key="2">
    <source>
        <dbReference type="Proteomes" id="UP000480178"/>
    </source>
</evidence>
<proteinExistence type="predicted"/>
<organism evidence="1 2">
    <name type="scientific">Rhodocytophaga rosea</name>
    <dbReference type="NCBI Taxonomy" id="2704465"/>
    <lineage>
        <taxon>Bacteria</taxon>
        <taxon>Pseudomonadati</taxon>
        <taxon>Bacteroidota</taxon>
        <taxon>Cytophagia</taxon>
        <taxon>Cytophagales</taxon>
        <taxon>Rhodocytophagaceae</taxon>
        <taxon>Rhodocytophaga</taxon>
    </lineage>
</organism>
<evidence type="ECO:0000313" key="1">
    <source>
        <dbReference type="EMBL" id="QHT68121.1"/>
    </source>
</evidence>
<dbReference type="PANTHER" id="PTHR38479:SF2">
    <property type="entry name" value="WINGED HELIX DNA-BINDING DOMAIN-CONTAINING PROTEIN"/>
    <property type="match status" value="1"/>
</dbReference>
<dbReference type="PANTHER" id="PTHR38479">
    <property type="entry name" value="LMO0824 PROTEIN"/>
    <property type="match status" value="1"/>
</dbReference>
<dbReference type="AlphaFoldDB" id="A0A6C0GJ77"/>
<dbReference type="EMBL" id="CP048222">
    <property type="protein sequence ID" value="QHT68121.1"/>
    <property type="molecule type" value="Genomic_DNA"/>
</dbReference>
<protein>
    <submittedName>
        <fullName evidence="1">Winged helix DNA-binding domain-containing protein</fullName>
    </submittedName>
</protein>
<keyword evidence="2" id="KW-1185">Reference proteome</keyword>
<dbReference type="Proteomes" id="UP000480178">
    <property type="component" value="Chromosome"/>
</dbReference>
<dbReference type="GO" id="GO:0003677">
    <property type="term" value="F:DNA binding"/>
    <property type="evidence" value="ECO:0007669"/>
    <property type="project" value="UniProtKB-KW"/>
</dbReference>
<sequence>MVEWFGAMQGQEYTQTKWGLGLRLPQHTDNDIESELNEGKILRTHLLRPTWHFVSSNDIYWLLKLTAPRVHTSNAYMYRQMELSDKVFNQCNDILITTLEGAKHLTREAINEEFKKHKIIAKGHRLSYIMMNAELEGIVCSGARQGNQFTYTLLEERVKHKNSLDKDEALAQLSIRYFNSRNPATVKDFATWSGLTIGDCKKGIGMIKKSLHKEIIAQQEYFLNPDTSLPDKQLGKIHFLPIYDEFIMGYKDRNAIMTLKNNASFRYDSMVVYEGQVIGTWKRTITKNSIDIEYDFFKPLNSLQCKVWDESLNQMSCFFNLKVNRP</sequence>
<dbReference type="RefSeq" id="WP_162444140.1">
    <property type="nucleotide sequence ID" value="NZ_CP048222.1"/>
</dbReference>
<dbReference type="KEGG" id="rhoz:GXP67_16480"/>
<gene>
    <name evidence="1" type="ORF">GXP67_16480</name>
</gene>
<accession>A0A6C0GJ77</accession>
<name>A0A6C0GJ77_9BACT</name>